<evidence type="ECO:0000256" key="2">
    <source>
        <dbReference type="ARBA" id="ARBA00022723"/>
    </source>
</evidence>
<reference evidence="7" key="1">
    <citation type="submission" date="2021-02" db="EMBL/GenBank/DDBJ databases">
        <title>Natrosporangium hydrolyticum gen. nov., sp. nov, a haloalkaliphilic actinobacterium from a soda solonchak soil.</title>
        <authorList>
            <person name="Sorokin D.Y."/>
            <person name="Khijniak T.V."/>
            <person name="Zakharycheva A.P."/>
            <person name="Boueva O.V."/>
            <person name="Ariskina E.V."/>
            <person name="Hahnke R.L."/>
            <person name="Bunk B."/>
            <person name="Sproer C."/>
            <person name="Schumann P."/>
            <person name="Evtushenko L.I."/>
            <person name="Kublanov I.V."/>
        </authorList>
    </citation>
    <scope>NUCLEOTIDE SEQUENCE</scope>
    <source>
        <strain evidence="7">DSM 106523</strain>
    </source>
</reference>
<evidence type="ECO:0000256" key="6">
    <source>
        <dbReference type="RuleBase" id="RU364048"/>
    </source>
</evidence>
<evidence type="ECO:0000256" key="1">
    <source>
        <dbReference type="ARBA" id="ARBA00006787"/>
    </source>
</evidence>
<keyword evidence="8" id="KW-1185">Reference proteome</keyword>
<keyword evidence="3 6" id="KW-0560">Oxidoreductase</keyword>
<dbReference type="AlphaFoldDB" id="A0A895YJ56"/>
<dbReference type="GO" id="GO:0016121">
    <property type="term" value="P:carotene catabolic process"/>
    <property type="evidence" value="ECO:0007669"/>
    <property type="project" value="TreeGrafter"/>
</dbReference>
<name>A0A895YJ56_9ACTN</name>
<keyword evidence="2 5" id="KW-0479">Metal-binding</keyword>
<evidence type="ECO:0000256" key="4">
    <source>
        <dbReference type="ARBA" id="ARBA00023004"/>
    </source>
</evidence>
<dbReference type="GO" id="GO:0046872">
    <property type="term" value="F:metal ion binding"/>
    <property type="evidence" value="ECO:0007669"/>
    <property type="project" value="UniProtKB-KW"/>
</dbReference>
<protein>
    <recommendedName>
        <fullName evidence="6">Dioxygenase</fullName>
        <ecNumber evidence="6">1.13.11.-</ecNumber>
    </recommendedName>
</protein>
<feature type="binding site" evidence="5">
    <location>
        <position position="445"/>
    </location>
    <ligand>
        <name>Fe cation</name>
        <dbReference type="ChEBI" id="CHEBI:24875"/>
        <note>catalytic</note>
    </ligand>
</feature>
<organism evidence="7 8">
    <name type="scientific">Natronosporangium hydrolyticum</name>
    <dbReference type="NCBI Taxonomy" id="2811111"/>
    <lineage>
        <taxon>Bacteria</taxon>
        <taxon>Bacillati</taxon>
        <taxon>Actinomycetota</taxon>
        <taxon>Actinomycetes</taxon>
        <taxon>Micromonosporales</taxon>
        <taxon>Micromonosporaceae</taxon>
        <taxon>Natronosporangium</taxon>
    </lineage>
</organism>
<dbReference type="PANTHER" id="PTHR10543:SF89">
    <property type="entry name" value="CAROTENOID 9,10(9',10')-CLEAVAGE DIOXYGENASE 1"/>
    <property type="match status" value="1"/>
</dbReference>
<dbReference type="InterPro" id="IPR004294">
    <property type="entry name" value="Carotenoid_Oase"/>
</dbReference>
<gene>
    <name evidence="7" type="ORF">JQS43_06845</name>
</gene>
<dbReference type="EMBL" id="CP070499">
    <property type="protein sequence ID" value="QSB16025.1"/>
    <property type="molecule type" value="Genomic_DNA"/>
</dbReference>
<evidence type="ECO:0000256" key="5">
    <source>
        <dbReference type="PIRSR" id="PIRSR604294-1"/>
    </source>
</evidence>
<dbReference type="KEGG" id="nhy:JQS43_06845"/>
<dbReference type="EC" id="1.13.11.-" evidence="6"/>
<evidence type="ECO:0000313" key="8">
    <source>
        <dbReference type="Proteomes" id="UP000662857"/>
    </source>
</evidence>
<feature type="binding site" evidence="5">
    <location>
        <position position="200"/>
    </location>
    <ligand>
        <name>Fe cation</name>
        <dbReference type="ChEBI" id="CHEBI:24875"/>
        <note>catalytic</note>
    </ligand>
</feature>
<keyword evidence="4 5" id="KW-0408">Iron</keyword>
<dbReference type="GO" id="GO:0010436">
    <property type="term" value="F:carotenoid dioxygenase activity"/>
    <property type="evidence" value="ECO:0007669"/>
    <property type="project" value="TreeGrafter"/>
</dbReference>
<dbReference type="RefSeq" id="WP_239678223.1">
    <property type="nucleotide sequence ID" value="NZ_CP070499.1"/>
</dbReference>
<evidence type="ECO:0000256" key="3">
    <source>
        <dbReference type="ARBA" id="ARBA00023002"/>
    </source>
</evidence>
<feature type="binding site" evidence="5">
    <location>
        <position position="152"/>
    </location>
    <ligand>
        <name>Fe cation</name>
        <dbReference type="ChEBI" id="CHEBI:24875"/>
        <note>catalytic</note>
    </ligand>
</feature>
<evidence type="ECO:0000313" key="7">
    <source>
        <dbReference type="EMBL" id="QSB16025.1"/>
    </source>
</evidence>
<feature type="binding site" evidence="5">
    <location>
        <position position="263"/>
    </location>
    <ligand>
        <name>Fe cation</name>
        <dbReference type="ChEBI" id="CHEBI:24875"/>
        <note>catalytic</note>
    </ligand>
</feature>
<keyword evidence="6" id="KW-0223">Dioxygenase</keyword>
<accession>A0A895YJ56</accession>
<proteinExistence type="inferred from homology"/>
<dbReference type="PANTHER" id="PTHR10543">
    <property type="entry name" value="BETA-CAROTENE DIOXYGENASE"/>
    <property type="match status" value="1"/>
</dbReference>
<comment type="similarity">
    <text evidence="1 6">Belongs to the carotenoid oxygenase family.</text>
</comment>
<dbReference type="Proteomes" id="UP000662857">
    <property type="component" value="Chromosome"/>
</dbReference>
<dbReference type="Pfam" id="PF03055">
    <property type="entry name" value="RPE65"/>
    <property type="match status" value="1"/>
</dbReference>
<sequence>MARFLQGPFAPVTEELTAFHLPVTGQLPTELNGRYVRIGPNALGVDDPAAHHWMLGEGMVHGVRLRDGKAEWYRNRWVRSPMVREKLGETPPGQTQPFGSDFACNTHIIRHGGRLLAVQEDWPLPYELTEDLDTVGPLKYGGVPPGFNVSAHTKLDPITGDLHVVAYLTGVEQVQYIVVDPAGSVKHTVGVPLDGNPMMHDFALSQHHVILYDTPVVFSAQAAAAGSKVPFIWDPDRPARVGVLPRDGDHPRWFPIEPCFASHTLNAHDAGDTIVVDVVTLPAGFLVPELTAERWGALDRWTIDLTSGRVAQTRLDDRPQEFPRLNETFVSRPHRFGYTAETAALYEAYVLPGEPLPDAAFTNALIKHDLVQDRVETHHFGRNAAVGEAVFAAAGGPAEDDGYVMAYVHNPDRGAADLVILAAQDFGGGPVARVHLPGRVPLGLHGSWLPDGGTAGCG</sequence>
<comment type="cofactor">
    <cofactor evidence="5 6">
        <name>Fe(2+)</name>
        <dbReference type="ChEBI" id="CHEBI:29033"/>
    </cofactor>
    <text evidence="5 6">Binds 1 Fe(2+) ion per subunit.</text>
</comment>